<dbReference type="PANTHER" id="PTHR46797:SF1">
    <property type="entry name" value="METHYLPHOSPHONATE SYNTHASE"/>
    <property type="match status" value="1"/>
</dbReference>
<dbReference type="SUPFAM" id="SSF47413">
    <property type="entry name" value="lambda repressor-like DNA-binding domains"/>
    <property type="match status" value="1"/>
</dbReference>
<accession>A0ABS5XTI2</accession>
<dbReference type="Pfam" id="PF07883">
    <property type="entry name" value="Cupin_2"/>
    <property type="match status" value="1"/>
</dbReference>
<dbReference type="Pfam" id="PF01381">
    <property type="entry name" value="HTH_3"/>
    <property type="match status" value="1"/>
</dbReference>
<comment type="caution">
    <text evidence="3">The sequence shown here is derived from an EMBL/GenBank/DDBJ whole genome shotgun (WGS) entry which is preliminary data.</text>
</comment>
<dbReference type="EMBL" id="JAFLHG010000005">
    <property type="protein sequence ID" value="MBT8797850.1"/>
    <property type="molecule type" value="Genomic_DNA"/>
</dbReference>
<proteinExistence type="predicted"/>
<dbReference type="Proteomes" id="UP000740605">
    <property type="component" value="Unassembled WGS sequence"/>
</dbReference>
<dbReference type="CDD" id="cd02209">
    <property type="entry name" value="cupin_XRE_C"/>
    <property type="match status" value="1"/>
</dbReference>
<dbReference type="Gene3D" id="2.60.120.10">
    <property type="entry name" value="Jelly Rolls"/>
    <property type="match status" value="1"/>
</dbReference>
<dbReference type="RefSeq" id="WP_215487087.1">
    <property type="nucleotide sequence ID" value="NZ_BAAAPJ010000005.1"/>
</dbReference>
<dbReference type="PROSITE" id="PS50943">
    <property type="entry name" value="HTH_CROC1"/>
    <property type="match status" value="1"/>
</dbReference>
<evidence type="ECO:0000313" key="3">
    <source>
        <dbReference type="EMBL" id="MBT8797850.1"/>
    </source>
</evidence>
<dbReference type="SMART" id="SM00530">
    <property type="entry name" value="HTH_XRE"/>
    <property type="match status" value="1"/>
</dbReference>
<organism evidence="3 4">
    <name type="scientific">Microbacterium flavum</name>
    <dbReference type="NCBI Taxonomy" id="415216"/>
    <lineage>
        <taxon>Bacteria</taxon>
        <taxon>Bacillati</taxon>
        <taxon>Actinomycetota</taxon>
        <taxon>Actinomycetes</taxon>
        <taxon>Micrococcales</taxon>
        <taxon>Microbacteriaceae</taxon>
        <taxon>Microbacterium</taxon>
    </lineage>
</organism>
<reference evidence="3 4" key="1">
    <citation type="submission" date="2021-03" db="EMBL/GenBank/DDBJ databases">
        <title>Microbacterium pauli sp. nov., isolated from microfiltered milk.</title>
        <authorList>
            <person name="Bellassi P."/>
            <person name="Fontana A."/>
            <person name="Callegari M.L."/>
            <person name="Lorenzo M."/>
            <person name="Cappa F."/>
        </authorList>
    </citation>
    <scope>NUCLEOTIDE SEQUENCE [LARGE SCALE GENOMIC DNA]</scope>
    <source>
        <strain evidence="3 4">DSM 18909</strain>
    </source>
</reference>
<keyword evidence="4" id="KW-1185">Reference proteome</keyword>
<protein>
    <submittedName>
        <fullName evidence="3">Helix-turn-helix domain-containing protein</fullName>
    </submittedName>
</protein>
<dbReference type="InterPro" id="IPR014710">
    <property type="entry name" value="RmlC-like_jellyroll"/>
</dbReference>
<evidence type="ECO:0000259" key="2">
    <source>
        <dbReference type="PROSITE" id="PS50943"/>
    </source>
</evidence>
<gene>
    <name evidence="3" type="ORF">J0P97_07165</name>
</gene>
<dbReference type="InterPro" id="IPR011051">
    <property type="entry name" value="RmlC_Cupin_sf"/>
</dbReference>
<dbReference type="InterPro" id="IPR010982">
    <property type="entry name" value="Lambda_DNA-bd_dom_sf"/>
</dbReference>
<dbReference type="InterPro" id="IPR001387">
    <property type="entry name" value="Cro/C1-type_HTH"/>
</dbReference>
<dbReference type="InterPro" id="IPR013096">
    <property type="entry name" value="Cupin_2"/>
</dbReference>
<dbReference type="InterPro" id="IPR050807">
    <property type="entry name" value="TransReg_Diox_bact_type"/>
</dbReference>
<evidence type="ECO:0000256" key="1">
    <source>
        <dbReference type="ARBA" id="ARBA00023125"/>
    </source>
</evidence>
<dbReference type="PANTHER" id="PTHR46797">
    <property type="entry name" value="HTH-TYPE TRANSCRIPTIONAL REGULATOR"/>
    <property type="match status" value="1"/>
</dbReference>
<evidence type="ECO:0000313" key="4">
    <source>
        <dbReference type="Proteomes" id="UP000740605"/>
    </source>
</evidence>
<sequence>MKRNETAPAHTIVDTMLDAVGPRLRELRNRRGLKLSDVADATGLSTSTLSRLESGLRRPTLDVLIPLARIYRVALDELVGAPPTGDPRIHPKPIRRNGWIYLPLTRDGAPVQAFKVVLPAKRVGRDVKLASHGGYEWFYVLNGSVDLTLGGEVTTLTEGEAAEFDTRQPHSITNATDAPADILSLFSPQGEQIHIRDS</sequence>
<dbReference type="Gene3D" id="1.10.260.40">
    <property type="entry name" value="lambda repressor-like DNA-binding domains"/>
    <property type="match status" value="1"/>
</dbReference>
<dbReference type="CDD" id="cd00093">
    <property type="entry name" value="HTH_XRE"/>
    <property type="match status" value="1"/>
</dbReference>
<feature type="domain" description="HTH cro/C1-type" evidence="2">
    <location>
        <begin position="24"/>
        <end position="78"/>
    </location>
</feature>
<name>A0ABS5XTI2_9MICO</name>
<dbReference type="SUPFAM" id="SSF51182">
    <property type="entry name" value="RmlC-like cupins"/>
    <property type="match status" value="1"/>
</dbReference>
<keyword evidence="1" id="KW-0238">DNA-binding</keyword>